<keyword evidence="3" id="KW-0934">Plastid</keyword>
<dbReference type="GO" id="GO:0019898">
    <property type="term" value="C:extrinsic component of membrane"/>
    <property type="evidence" value="ECO:0007669"/>
    <property type="project" value="InterPro"/>
</dbReference>
<keyword evidence="2" id="KW-0150">Chloroplast</keyword>
<dbReference type="InterPro" id="IPR023222">
    <property type="entry name" value="PsbQ-like_dom_sf"/>
</dbReference>
<keyword evidence="4" id="KW-0809">Transit peptide</keyword>
<evidence type="ECO:0000256" key="6">
    <source>
        <dbReference type="ARBA" id="ARBA00023136"/>
    </source>
</evidence>
<dbReference type="Gene3D" id="1.20.120.290">
    <property type="entry name" value="Oxygen-evolving enhancer protein 3 (PsbQ), four-helix up-down bundle"/>
    <property type="match status" value="1"/>
</dbReference>
<dbReference type="FunFam" id="1.20.120.290:FF:000004">
    <property type="entry name" value="Oxygen-evolving enhancer protein 3"/>
    <property type="match status" value="1"/>
</dbReference>
<organism evidence="8 9">
    <name type="scientific">Vicia faba</name>
    <name type="common">Broad bean</name>
    <name type="synonym">Faba vulgaris</name>
    <dbReference type="NCBI Taxonomy" id="3906"/>
    <lineage>
        <taxon>Eukaryota</taxon>
        <taxon>Viridiplantae</taxon>
        <taxon>Streptophyta</taxon>
        <taxon>Embryophyta</taxon>
        <taxon>Tracheophyta</taxon>
        <taxon>Spermatophyta</taxon>
        <taxon>Magnoliopsida</taxon>
        <taxon>eudicotyledons</taxon>
        <taxon>Gunneridae</taxon>
        <taxon>Pentapetalae</taxon>
        <taxon>rosids</taxon>
        <taxon>fabids</taxon>
        <taxon>Fabales</taxon>
        <taxon>Fabaceae</taxon>
        <taxon>Papilionoideae</taxon>
        <taxon>50 kb inversion clade</taxon>
        <taxon>NPAAA clade</taxon>
        <taxon>Hologalegina</taxon>
        <taxon>IRL clade</taxon>
        <taxon>Fabeae</taxon>
        <taxon>Vicia</taxon>
    </lineage>
</organism>
<evidence type="ECO:0000256" key="2">
    <source>
        <dbReference type="ARBA" id="ARBA00022528"/>
    </source>
</evidence>
<evidence type="ECO:0000313" key="9">
    <source>
        <dbReference type="Proteomes" id="UP001157006"/>
    </source>
</evidence>
<proteinExistence type="inferred from homology"/>
<evidence type="ECO:0000256" key="1">
    <source>
        <dbReference type="ARBA" id="ARBA00004334"/>
    </source>
</evidence>
<evidence type="ECO:0000256" key="4">
    <source>
        <dbReference type="ARBA" id="ARBA00022946"/>
    </source>
</evidence>
<dbReference type="SUPFAM" id="SSF101112">
    <property type="entry name" value="Oxygen-evolving enhancer protein 3"/>
    <property type="match status" value="1"/>
</dbReference>
<evidence type="ECO:0000256" key="7">
    <source>
        <dbReference type="ARBA" id="ARBA00035649"/>
    </source>
</evidence>
<dbReference type="InterPro" id="IPR054099">
    <property type="entry name" value="PSII_PsbQ_pln"/>
</dbReference>
<keyword evidence="5" id="KW-0793">Thylakoid</keyword>
<comment type="subcellular location">
    <subcellularLocation>
        <location evidence="1">Plastid</location>
        <location evidence="1">Chloroplast thylakoid membrane</location>
    </subcellularLocation>
</comment>
<dbReference type="PANTHER" id="PTHR33399:SF6">
    <property type="entry name" value="PSBQ-LIKE PROTEIN 3, CHLOROPLASTIC"/>
    <property type="match status" value="1"/>
</dbReference>
<sequence length="216" mass="25076">MRCICVIHSIGIIFEQDKVTTKSRFFTSFYFTFPFTIMQSYHQTFALQPNLTHLFPNIICCVKLCNFQHSNQKDYSVKIRRRNLGLIISGECIFRTENGNAFDFGLVAPDQTVEEAQDVVRVHAQDLLQVGDLLKSESWKVAQKELRKSSALLKKDIYTIIQSKPGNERPQLRKLYSTLFNNVTRLDYAARDKDGQEVWQRYENIVATLNDILSRI</sequence>
<keyword evidence="6" id="KW-0472">Membrane</keyword>
<dbReference type="Proteomes" id="UP001157006">
    <property type="component" value="Chromosome 2"/>
</dbReference>
<evidence type="ECO:0008006" key="10">
    <source>
        <dbReference type="Google" id="ProtNLM"/>
    </source>
</evidence>
<dbReference type="PANTHER" id="PTHR33399">
    <property type="entry name" value="OXYGEN-EVOLVING ENHANCER PROTEIN 3-1, CHLOROPLASTIC"/>
    <property type="match status" value="1"/>
</dbReference>
<dbReference type="InterPro" id="IPR008797">
    <property type="entry name" value="PSII_PsbQ"/>
</dbReference>
<dbReference type="GO" id="GO:0009767">
    <property type="term" value="P:photosynthetic electron transport chain"/>
    <property type="evidence" value="ECO:0007669"/>
    <property type="project" value="TreeGrafter"/>
</dbReference>
<evidence type="ECO:0000256" key="3">
    <source>
        <dbReference type="ARBA" id="ARBA00022640"/>
    </source>
</evidence>
<accession>A0AAV0ZL83</accession>
<dbReference type="AlphaFoldDB" id="A0AAV0ZL83"/>
<dbReference type="GO" id="GO:0009654">
    <property type="term" value="C:photosystem II oxygen evolving complex"/>
    <property type="evidence" value="ECO:0007669"/>
    <property type="project" value="InterPro"/>
</dbReference>
<dbReference type="GO" id="GO:0005509">
    <property type="term" value="F:calcium ion binding"/>
    <property type="evidence" value="ECO:0007669"/>
    <property type="project" value="InterPro"/>
</dbReference>
<dbReference type="GO" id="GO:0009535">
    <property type="term" value="C:chloroplast thylakoid membrane"/>
    <property type="evidence" value="ECO:0007669"/>
    <property type="project" value="UniProtKB-SubCell"/>
</dbReference>
<dbReference type="EMBL" id="OX451737">
    <property type="protein sequence ID" value="CAI8597120.1"/>
    <property type="molecule type" value="Genomic_DNA"/>
</dbReference>
<dbReference type="Pfam" id="PF05757">
    <property type="entry name" value="PsbQ"/>
    <property type="match status" value="1"/>
</dbReference>
<keyword evidence="9" id="KW-1185">Reference proteome</keyword>
<evidence type="ECO:0000256" key="5">
    <source>
        <dbReference type="ARBA" id="ARBA00023078"/>
    </source>
</evidence>
<gene>
    <name evidence="8" type="ORF">VFH_II066640</name>
</gene>
<reference evidence="8 9" key="1">
    <citation type="submission" date="2023-01" db="EMBL/GenBank/DDBJ databases">
        <authorList>
            <person name="Kreplak J."/>
        </authorList>
    </citation>
    <scope>NUCLEOTIDE SEQUENCE [LARGE SCALE GENOMIC DNA]</scope>
</reference>
<evidence type="ECO:0000313" key="8">
    <source>
        <dbReference type="EMBL" id="CAI8597120.1"/>
    </source>
</evidence>
<protein>
    <recommendedName>
        <fullName evidence="10">PsbQ-like protein 3, chloroplastic</fullName>
    </recommendedName>
</protein>
<name>A0AAV0ZL83_VICFA</name>
<comment type="similarity">
    <text evidence="7">Belongs to the PsbQ family.</text>
</comment>